<keyword evidence="6" id="KW-0539">Nucleus</keyword>
<evidence type="ECO:0000256" key="6">
    <source>
        <dbReference type="RuleBase" id="RU367018"/>
    </source>
</evidence>
<evidence type="ECO:0000256" key="5">
    <source>
        <dbReference type="PROSITE-ProRule" id="PRU00325"/>
    </source>
</evidence>
<dbReference type="InterPro" id="IPR007527">
    <property type="entry name" value="Znf_SWIM"/>
</dbReference>
<dbReference type="GO" id="GO:0005634">
    <property type="term" value="C:nucleus"/>
    <property type="evidence" value="ECO:0007669"/>
    <property type="project" value="UniProtKB-SubCell"/>
</dbReference>
<comment type="similarity">
    <text evidence="1 6">Belongs to the FHY3/FAR1 family.</text>
</comment>
<protein>
    <recommendedName>
        <fullName evidence="6">Protein FAR1-RELATED SEQUENCE</fullName>
    </recommendedName>
</protein>
<organism evidence="9 10">
    <name type="scientific">Lithocarpus litseifolius</name>
    <dbReference type="NCBI Taxonomy" id="425828"/>
    <lineage>
        <taxon>Eukaryota</taxon>
        <taxon>Viridiplantae</taxon>
        <taxon>Streptophyta</taxon>
        <taxon>Embryophyta</taxon>
        <taxon>Tracheophyta</taxon>
        <taxon>Spermatophyta</taxon>
        <taxon>Magnoliopsida</taxon>
        <taxon>eudicotyledons</taxon>
        <taxon>Gunneridae</taxon>
        <taxon>Pentapetalae</taxon>
        <taxon>rosids</taxon>
        <taxon>fabids</taxon>
        <taxon>Fagales</taxon>
        <taxon>Fagaceae</taxon>
        <taxon>Lithocarpus</taxon>
    </lineage>
</organism>
<dbReference type="PANTHER" id="PTHR31669:SF282">
    <property type="entry name" value="PROTEIN FAR1-RELATED SEQUENCE"/>
    <property type="match status" value="1"/>
</dbReference>
<evidence type="ECO:0000313" key="9">
    <source>
        <dbReference type="EMBL" id="KAL0000225.1"/>
    </source>
</evidence>
<dbReference type="GO" id="GO:0006355">
    <property type="term" value="P:regulation of DNA-templated transcription"/>
    <property type="evidence" value="ECO:0007669"/>
    <property type="project" value="UniProtKB-UniRule"/>
</dbReference>
<dbReference type="PROSITE" id="PS50966">
    <property type="entry name" value="ZF_SWIM"/>
    <property type="match status" value="1"/>
</dbReference>
<comment type="subcellular location">
    <subcellularLocation>
        <location evidence="6">Nucleus</location>
    </subcellularLocation>
</comment>
<evidence type="ECO:0000256" key="1">
    <source>
        <dbReference type="ARBA" id="ARBA00005889"/>
    </source>
</evidence>
<reference evidence="9 10" key="1">
    <citation type="submission" date="2024-01" db="EMBL/GenBank/DDBJ databases">
        <title>A telomere-to-telomere, gap-free genome of sweet tea (Lithocarpus litseifolius).</title>
        <authorList>
            <person name="Zhou J."/>
        </authorList>
    </citation>
    <scope>NUCLEOTIDE SEQUENCE [LARGE SCALE GENOMIC DNA]</scope>
    <source>
        <strain evidence="9">Zhou-2022a</strain>
        <tissue evidence="9">Leaf</tissue>
    </source>
</reference>
<comment type="function">
    <text evidence="6">Putative transcription activator involved in regulating light control of development.</text>
</comment>
<evidence type="ECO:0000256" key="7">
    <source>
        <dbReference type="SAM" id="MobiDB-lite"/>
    </source>
</evidence>
<feature type="domain" description="SWIM-type" evidence="8">
    <location>
        <begin position="145"/>
        <end position="194"/>
    </location>
</feature>
<keyword evidence="10" id="KW-1185">Reference proteome</keyword>
<proteinExistence type="inferred from homology"/>
<dbReference type="Proteomes" id="UP001459277">
    <property type="component" value="Unassembled WGS sequence"/>
</dbReference>
<keyword evidence="4 6" id="KW-0862">Zinc</keyword>
<dbReference type="Pfam" id="PF04434">
    <property type="entry name" value="SWIM"/>
    <property type="match status" value="1"/>
</dbReference>
<keyword evidence="3 5" id="KW-0863">Zinc-finger</keyword>
<gene>
    <name evidence="9" type="ORF">SO802_019827</name>
</gene>
<feature type="region of interest" description="Disordered" evidence="7">
    <location>
        <begin position="330"/>
        <end position="358"/>
    </location>
</feature>
<dbReference type="SMART" id="SM00575">
    <property type="entry name" value="ZnF_PMZ"/>
    <property type="match status" value="1"/>
</dbReference>
<dbReference type="AlphaFoldDB" id="A0AAW2CPT7"/>
<name>A0AAW2CPT7_9ROSI</name>
<comment type="caution">
    <text evidence="9">The sequence shown here is derived from an EMBL/GenBank/DDBJ whole genome shotgun (WGS) entry which is preliminary data.</text>
</comment>
<dbReference type="EMBL" id="JAZDWU010000006">
    <property type="protein sequence ID" value="KAL0000225.1"/>
    <property type="molecule type" value="Genomic_DNA"/>
</dbReference>
<evidence type="ECO:0000313" key="10">
    <source>
        <dbReference type="Proteomes" id="UP001459277"/>
    </source>
</evidence>
<evidence type="ECO:0000256" key="4">
    <source>
        <dbReference type="ARBA" id="ARBA00022833"/>
    </source>
</evidence>
<evidence type="ECO:0000256" key="3">
    <source>
        <dbReference type="ARBA" id="ARBA00022771"/>
    </source>
</evidence>
<evidence type="ECO:0000256" key="2">
    <source>
        <dbReference type="ARBA" id="ARBA00022723"/>
    </source>
</evidence>
<dbReference type="InterPro" id="IPR031052">
    <property type="entry name" value="FHY3/FAR1"/>
</dbReference>
<dbReference type="InterPro" id="IPR006564">
    <property type="entry name" value="Znf_PMZ"/>
</dbReference>
<evidence type="ECO:0000259" key="8">
    <source>
        <dbReference type="PROSITE" id="PS50966"/>
    </source>
</evidence>
<sequence length="358" mass="40952">MEFESTWSKMIEMHNLKDNTWLDRLYQIREKWCPTFNLDFFSAKMKSTQRSESTNSVLHQIMKTSMSLIEVINFYKEKAAKMRQDEINEDFRCKNGAPGKVHKHGGILSHAAKVYTLALFGMFEEESNSGMGLNCVATNHCEDNFTYSLSSGESRRIHIVHFNRAELSICCDCKLFETLGLLCCHALRVFLVNNVNHIPDKYISSRWTKDAKKRLCCSVDSFKSNEKSTHVLCMSNLSLLWYKCCDKAALTDHGTKIAMDSLSELICKLEKSSADTNKVEDVGKKCPQDLIHDDAVQSYLDGKRPILDPPHVRKKGITNFRIKIQLEKKQRKKKVKDATTSKAPKTISMVHGKYKTST</sequence>
<accession>A0AAW2CPT7</accession>
<dbReference type="PANTHER" id="PTHR31669">
    <property type="entry name" value="PROTEIN FAR1-RELATED SEQUENCE 10-RELATED"/>
    <property type="match status" value="1"/>
</dbReference>
<dbReference type="GO" id="GO:0008270">
    <property type="term" value="F:zinc ion binding"/>
    <property type="evidence" value="ECO:0007669"/>
    <property type="project" value="UniProtKB-UniRule"/>
</dbReference>
<keyword evidence="2 6" id="KW-0479">Metal-binding</keyword>